<dbReference type="AlphaFoldDB" id="A0A7X0IUW3"/>
<dbReference type="Proteomes" id="UP000565576">
    <property type="component" value="Unassembled WGS sequence"/>
</dbReference>
<organism evidence="2 3">
    <name type="scientific">Rhizobium lusitanum</name>
    <dbReference type="NCBI Taxonomy" id="293958"/>
    <lineage>
        <taxon>Bacteria</taxon>
        <taxon>Pseudomonadati</taxon>
        <taxon>Pseudomonadota</taxon>
        <taxon>Alphaproteobacteria</taxon>
        <taxon>Hyphomicrobiales</taxon>
        <taxon>Rhizobiaceae</taxon>
        <taxon>Rhizobium/Agrobacterium group</taxon>
        <taxon>Rhizobium</taxon>
    </lineage>
</organism>
<keyword evidence="1" id="KW-0732">Signal</keyword>
<protein>
    <submittedName>
        <fullName evidence="2">Uncharacterized protein</fullName>
    </submittedName>
</protein>
<sequence length="126" mass="13115">MMKRKFLFLPICCGVLAGAFGQTASAGDVGDALAARNPVLAELRKYDAKAFDAAVAIIAKSERSQGIAPGVGLLPQATSPGRDMGKGLGQEFTSGNPDVLWLYNSSSEGMNDLISILKTAGQKPKS</sequence>
<name>A0A7X0IUW3_9HYPH</name>
<comment type="caution">
    <text evidence="2">The sequence shown here is derived from an EMBL/GenBank/DDBJ whole genome shotgun (WGS) entry which is preliminary data.</text>
</comment>
<dbReference type="EMBL" id="JACHBG010000011">
    <property type="protein sequence ID" value="MBB6487062.1"/>
    <property type="molecule type" value="Genomic_DNA"/>
</dbReference>
<feature type="chain" id="PRO_5031228021" evidence="1">
    <location>
        <begin position="27"/>
        <end position="126"/>
    </location>
</feature>
<gene>
    <name evidence="2" type="ORF">GGD46_004362</name>
</gene>
<feature type="signal peptide" evidence="1">
    <location>
        <begin position="1"/>
        <end position="26"/>
    </location>
</feature>
<evidence type="ECO:0000256" key="1">
    <source>
        <dbReference type="SAM" id="SignalP"/>
    </source>
</evidence>
<evidence type="ECO:0000313" key="3">
    <source>
        <dbReference type="Proteomes" id="UP000565576"/>
    </source>
</evidence>
<reference evidence="2 3" key="1">
    <citation type="submission" date="2020-08" db="EMBL/GenBank/DDBJ databases">
        <title>Genomic Encyclopedia of Type Strains, Phase IV (KMG-V): Genome sequencing to study the core and pangenomes of soil and plant-associated prokaryotes.</title>
        <authorList>
            <person name="Whitman W."/>
        </authorList>
    </citation>
    <scope>NUCLEOTIDE SEQUENCE [LARGE SCALE GENOMIC DNA]</scope>
    <source>
        <strain evidence="2 3">SEMIA 4060</strain>
    </source>
</reference>
<dbReference type="RefSeq" id="WP_184707701.1">
    <property type="nucleotide sequence ID" value="NZ_JACHBG010000011.1"/>
</dbReference>
<evidence type="ECO:0000313" key="2">
    <source>
        <dbReference type="EMBL" id="MBB6487062.1"/>
    </source>
</evidence>
<proteinExistence type="predicted"/>
<accession>A0A7X0IUW3</accession>